<dbReference type="PANTHER" id="PTHR40114">
    <property type="entry name" value="SLR0698 PROTEIN"/>
    <property type="match status" value="1"/>
</dbReference>
<feature type="domain" description="CYTH" evidence="1">
    <location>
        <begin position="2"/>
        <end position="151"/>
    </location>
</feature>
<dbReference type="SMART" id="SM01118">
    <property type="entry name" value="CYTH"/>
    <property type="match status" value="1"/>
</dbReference>
<dbReference type="PANTHER" id="PTHR40114:SF1">
    <property type="entry name" value="SLR0698 PROTEIN"/>
    <property type="match status" value="1"/>
</dbReference>
<evidence type="ECO:0000313" key="2">
    <source>
        <dbReference type="EMBL" id="MFI9121539.1"/>
    </source>
</evidence>
<dbReference type="Pfam" id="PF01928">
    <property type="entry name" value="CYTH"/>
    <property type="match status" value="1"/>
</dbReference>
<dbReference type="RefSeq" id="WP_399616298.1">
    <property type="nucleotide sequence ID" value="NZ_JBITYT010000008.1"/>
</dbReference>
<dbReference type="SUPFAM" id="SSF55154">
    <property type="entry name" value="CYTH-like phosphatases"/>
    <property type="match status" value="1"/>
</dbReference>
<dbReference type="PIRSF" id="PIRSF016487">
    <property type="entry name" value="CYTH_UCP016487"/>
    <property type="match status" value="1"/>
</dbReference>
<sequence length="151" mass="16895">MPTETERKYLVVADDPRWRALIRATHTLRQGYLTTDRSPEVRIRVVDDTAAFLTVKGPRSGPTRAEYEYPVPVPDALELLALCTGRVLEKRRHSLPDDWIVDEYTGVHAGLTVAEIEWQGDPDVPPPAPPWAVRDITGDPAYSNATLALRP</sequence>
<dbReference type="InterPro" id="IPR012042">
    <property type="entry name" value="NeuTTM/CthTTM-like"/>
</dbReference>
<evidence type="ECO:0000313" key="3">
    <source>
        <dbReference type="Proteomes" id="UP001614391"/>
    </source>
</evidence>
<reference evidence="2 3" key="1">
    <citation type="submission" date="2024-10" db="EMBL/GenBank/DDBJ databases">
        <title>The Natural Products Discovery Center: Release of the First 8490 Sequenced Strains for Exploring Actinobacteria Biosynthetic Diversity.</title>
        <authorList>
            <person name="Kalkreuter E."/>
            <person name="Kautsar S.A."/>
            <person name="Yang D."/>
            <person name="Bader C.D."/>
            <person name="Teijaro C.N."/>
            <person name="Fluegel L."/>
            <person name="Davis C.M."/>
            <person name="Simpson J.R."/>
            <person name="Lauterbach L."/>
            <person name="Steele A.D."/>
            <person name="Gui C."/>
            <person name="Meng S."/>
            <person name="Li G."/>
            <person name="Viehrig K."/>
            <person name="Ye F."/>
            <person name="Su P."/>
            <person name="Kiefer A.F."/>
            <person name="Nichols A."/>
            <person name="Cepeda A.J."/>
            <person name="Yan W."/>
            <person name="Fan B."/>
            <person name="Jiang Y."/>
            <person name="Adhikari A."/>
            <person name="Zheng C.-J."/>
            <person name="Schuster L."/>
            <person name="Cowan T.M."/>
            <person name="Smanski M.J."/>
            <person name="Chevrette M.G."/>
            <person name="De Carvalho L.P.S."/>
            <person name="Shen B."/>
        </authorList>
    </citation>
    <scope>NUCLEOTIDE SEQUENCE [LARGE SCALE GENOMIC DNA]</scope>
    <source>
        <strain evidence="2 3">NPDC053346</strain>
    </source>
</reference>
<evidence type="ECO:0000259" key="1">
    <source>
        <dbReference type="PROSITE" id="PS51707"/>
    </source>
</evidence>
<name>A0ABW8CVC8_STRBI</name>
<proteinExistence type="predicted"/>
<protein>
    <submittedName>
        <fullName evidence="2">CYTH domain-containing protein</fullName>
    </submittedName>
</protein>
<accession>A0ABW8CVC8</accession>
<dbReference type="Proteomes" id="UP001614391">
    <property type="component" value="Unassembled WGS sequence"/>
</dbReference>
<dbReference type="InterPro" id="IPR023577">
    <property type="entry name" value="CYTH_domain"/>
</dbReference>
<dbReference type="InterPro" id="IPR033469">
    <property type="entry name" value="CYTH-like_dom_sf"/>
</dbReference>
<keyword evidence="3" id="KW-1185">Reference proteome</keyword>
<dbReference type="EMBL" id="JBITYT010000008">
    <property type="protein sequence ID" value="MFI9121539.1"/>
    <property type="molecule type" value="Genomic_DNA"/>
</dbReference>
<dbReference type="PROSITE" id="PS51707">
    <property type="entry name" value="CYTH"/>
    <property type="match status" value="1"/>
</dbReference>
<organism evidence="2 3">
    <name type="scientific">Streptomyces bikiniensis</name>
    <dbReference type="NCBI Taxonomy" id="1896"/>
    <lineage>
        <taxon>Bacteria</taxon>
        <taxon>Bacillati</taxon>
        <taxon>Actinomycetota</taxon>
        <taxon>Actinomycetes</taxon>
        <taxon>Kitasatosporales</taxon>
        <taxon>Streptomycetaceae</taxon>
        <taxon>Streptomyces</taxon>
    </lineage>
</organism>
<dbReference type="CDD" id="cd07891">
    <property type="entry name" value="CYTH-like_CthTTM-like_1"/>
    <property type="match status" value="1"/>
</dbReference>
<comment type="caution">
    <text evidence="2">The sequence shown here is derived from an EMBL/GenBank/DDBJ whole genome shotgun (WGS) entry which is preliminary data.</text>
</comment>
<gene>
    <name evidence="2" type="ORF">ACIGW0_19370</name>
</gene>
<dbReference type="Gene3D" id="2.40.320.10">
    <property type="entry name" value="Hypothetical Protein Pfu-838710-001"/>
    <property type="match status" value="1"/>
</dbReference>